<evidence type="ECO:0000256" key="9">
    <source>
        <dbReference type="ARBA" id="ARBA00023200"/>
    </source>
</evidence>
<evidence type="ECO:0000259" key="14">
    <source>
        <dbReference type="PROSITE" id="PS50056"/>
    </source>
</evidence>
<dbReference type="InterPro" id="IPR000387">
    <property type="entry name" value="Tyr_Pase_dom"/>
</dbReference>
<dbReference type="GO" id="GO:0004721">
    <property type="term" value="F:phosphoprotein phosphatase activity"/>
    <property type="evidence" value="ECO:0007669"/>
    <property type="project" value="UniProtKB-KW"/>
</dbReference>
<dbReference type="InterPro" id="IPR020422">
    <property type="entry name" value="TYR_PHOSPHATASE_DUAL_dom"/>
</dbReference>
<keyword evidence="3" id="KW-0945">Host-virus interaction</keyword>
<keyword evidence="6" id="KW-1114">Inhibition of host interferon signaling pathway by virus</keyword>
<evidence type="ECO:0000313" key="16">
    <source>
        <dbReference type="Proteomes" id="UP000144311"/>
    </source>
</evidence>
<evidence type="ECO:0000256" key="7">
    <source>
        <dbReference type="ARBA" id="ARBA00022912"/>
    </source>
</evidence>
<keyword evidence="9" id="KW-1035">Host cytoplasm</keyword>
<keyword evidence="10" id="KW-0922">Interferon antiviral system evasion</keyword>
<dbReference type="PANTHER" id="PTHR10159:SF519">
    <property type="entry name" value="DUAL SPECIFICITY PROTEIN PHOSPHATASE MPK3"/>
    <property type="match status" value="1"/>
</dbReference>
<dbReference type="SMART" id="SM00404">
    <property type="entry name" value="PTPc_motif"/>
    <property type="match status" value="1"/>
</dbReference>
<evidence type="ECO:0000256" key="3">
    <source>
        <dbReference type="ARBA" id="ARBA00022581"/>
    </source>
</evidence>
<accession>U3UBD0</accession>
<evidence type="ECO:0000259" key="13">
    <source>
        <dbReference type="PROSITE" id="PS50054"/>
    </source>
</evidence>
<dbReference type="GO" id="GO:0016301">
    <property type="term" value="F:kinase activity"/>
    <property type="evidence" value="ECO:0007669"/>
    <property type="project" value="UniProtKB-KW"/>
</dbReference>
<organism evidence="15 16">
    <name type="scientific">Squirrelpox virus</name>
    <dbReference type="NCBI Taxonomy" id="240426"/>
    <lineage>
        <taxon>Viruses</taxon>
        <taxon>Varidnaviria</taxon>
        <taxon>Bamfordvirae</taxon>
        <taxon>Nucleocytoviricota</taxon>
        <taxon>Pokkesviricetes</taxon>
        <taxon>Chitovirales</taxon>
        <taxon>Poxviridae</taxon>
        <taxon>Chordopoxvirinae</taxon>
        <taxon>Sciuripoxvirus</taxon>
        <taxon>Sciuripoxvirus squirrelpox</taxon>
    </lineage>
</organism>
<dbReference type="GO" id="GO:0030430">
    <property type="term" value="C:host cell cytoplasm"/>
    <property type="evidence" value="ECO:0007669"/>
    <property type="project" value="UniProtKB-SubCell"/>
</dbReference>
<dbReference type="InterPro" id="IPR000340">
    <property type="entry name" value="Dual-sp_phosphatase_cat-dom"/>
</dbReference>
<dbReference type="GO" id="GO:0039502">
    <property type="term" value="P:symbiont-mediated suppression of host type I interferon-mediated signaling pathway"/>
    <property type="evidence" value="ECO:0007669"/>
    <property type="project" value="UniProtKB-KW"/>
</dbReference>
<evidence type="ECO:0000256" key="4">
    <source>
        <dbReference type="ARBA" id="ARBA00022632"/>
    </source>
</evidence>
<keyword evidence="5" id="KW-0378">Hydrolase</keyword>
<evidence type="ECO:0000256" key="10">
    <source>
        <dbReference type="ARBA" id="ARBA00023258"/>
    </source>
</evidence>
<evidence type="ECO:0000256" key="5">
    <source>
        <dbReference type="ARBA" id="ARBA00022801"/>
    </source>
</evidence>
<keyword evidence="4" id="KW-1090">Inhibition of host innate immune response by virus</keyword>
<dbReference type="RefSeq" id="YP_008658490.1">
    <property type="nucleotide sequence ID" value="NC_022563.1"/>
</dbReference>
<keyword evidence="15" id="KW-0418">Kinase</keyword>
<evidence type="ECO:0000256" key="2">
    <source>
        <dbReference type="ARBA" id="ARBA00011738"/>
    </source>
</evidence>
<comment type="subcellular location">
    <subcellularLocation>
        <location evidence="1">Host cytoplasm</location>
    </subcellularLocation>
</comment>
<dbReference type="Proteomes" id="UP000144311">
    <property type="component" value="Segment"/>
</dbReference>
<evidence type="ECO:0000256" key="11">
    <source>
        <dbReference type="ARBA" id="ARBA00023280"/>
    </source>
</evidence>
<feature type="domain" description="Tyrosine specific protein phosphatases" evidence="14">
    <location>
        <begin position="87"/>
        <end position="162"/>
    </location>
</feature>
<dbReference type="Gene3D" id="3.90.190.10">
    <property type="entry name" value="Protein tyrosine phosphatase superfamily"/>
    <property type="match status" value="1"/>
</dbReference>
<name>U3UBD0_9POXV</name>
<dbReference type="SUPFAM" id="SSF52799">
    <property type="entry name" value="(Phosphotyrosine protein) phosphatases II"/>
    <property type="match status" value="1"/>
</dbReference>
<keyword evidence="16" id="KW-1185">Reference proteome</keyword>
<evidence type="ECO:0000256" key="1">
    <source>
        <dbReference type="ARBA" id="ARBA00004192"/>
    </source>
</evidence>
<dbReference type="CDD" id="cd14498">
    <property type="entry name" value="DSP"/>
    <property type="match status" value="1"/>
</dbReference>
<dbReference type="SMART" id="SM00195">
    <property type="entry name" value="DSPc"/>
    <property type="match status" value="1"/>
</dbReference>
<dbReference type="GeneID" id="18158428"/>
<dbReference type="GO" id="GO:0039563">
    <property type="term" value="P:symbiont-mediated suppression of host JAK-STAT cascade via inhibition of STAT1 activity"/>
    <property type="evidence" value="ECO:0007669"/>
    <property type="project" value="UniProtKB-KW"/>
</dbReference>
<feature type="domain" description="Tyrosine-protein phosphatase" evidence="13">
    <location>
        <begin position="26"/>
        <end position="173"/>
    </location>
</feature>
<reference evidence="15 16" key="2">
    <citation type="submission" date="2013-10" db="EMBL/GenBank/DDBJ databases">
        <title>The genome of epidemic Squirrel Poxvirus reveals novel virulence genes.</title>
        <authorList>
            <person name="Darby A.C."/>
            <person name="McInnes C.J."/>
            <person name="Kjaer K.H."/>
            <person name="Wood A.R."/>
            <person name="Hughes M."/>
            <person name="Martensen P.M."/>
            <person name="Radford A.D."/>
            <person name="Hall N."/>
            <person name="Chantrey J."/>
        </authorList>
    </citation>
    <scope>NUCLEOTIDE SEQUENCE [LARGE SCALE GENOMIC DNA]</scope>
    <source>
        <strain evidence="15">Red squirrel UK</strain>
    </source>
</reference>
<dbReference type="PANTHER" id="PTHR10159">
    <property type="entry name" value="DUAL SPECIFICITY PROTEIN PHOSPHATASE"/>
    <property type="match status" value="1"/>
</dbReference>
<reference evidence="15 16" key="1">
    <citation type="submission" date="2011-10" db="EMBL/GenBank/DDBJ databases">
        <authorList>
            <person name="Darby A."/>
        </authorList>
    </citation>
    <scope>NUCLEOTIDE SEQUENCE [LARGE SCALE GENOMIC DNA]</scope>
    <source>
        <strain evidence="15">Red squirrel UK</strain>
    </source>
</reference>
<dbReference type="KEGG" id="vg:18158428"/>
<evidence type="ECO:0000313" key="15">
    <source>
        <dbReference type="EMBL" id="CCD83248.1"/>
    </source>
</evidence>
<dbReference type="InterPro" id="IPR003595">
    <property type="entry name" value="Tyr_Pase_cat"/>
</dbReference>
<dbReference type="OrthoDB" id="12612at10239"/>
<comment type="subunit">
    <text evidence="2">Homodimer.</text>
</comment>
<proteinExistence type="predicted"/>
<evidence type="ECO:0000256" key="12">
    <source>
        <dbReference type="ARBA" id="ARBA00047339"/>
    </source>
</evidence>
<keyword evidence="11" id="KW-0899">Viral immunoevasion</keyword>
<dbReference type="Pfam" id="PF00782">
    <property type="entry name" value="DSPc"/>
    <property type="match status" value="1"/>
</dbReference>
<gene>
    <name evidence="15" type="primary">H1L</name>
    <name evidence="15" type="ORF">SQPV_0650</name>
</gene>
<dbReference type="PROSITE" id="PS50054">
    <property type="entry name" value="TYR_PHOSPHATASE_DUAL"/>
    <property type="match status" value="1"/>
</dbReference>
<dbReference type="EMBL" id="HE601899">
    <property type="protein sequence ID" value="CCD83248.1"/>
    <property type="molecule type" value="Genomic_DNA"/>
</dbReference>
<protein>
    <submittedName>
        <fullName evidence="15">Tyrosine kinase/phosphatase</fullName>
    </submittedName>
</protein>
<sequence>MDGKNIYEGLLLKSTGQLPRARSPRGMTRITENVYLGNYKDAMGIAASGVAFRYVLNLTTERYTLKNQPHVTVVHIPLVDDESSDVRKYFDEVVAFLDRCERQCSPVLVHCVAGVNRSGVMIMAYLLHRRPRSVSPFVYFLYVYHGLREQRGAFVENPSFRRQLIEHYVLARGDDKKK</sequence>
<evidence type="ECO:0000256" key="6">
    <source>
        <dbReference type="ARBA" id="ARBA00022830"/>
    </source>
</evidence>
<dbReference type="PROSITE" id="PS50056">
    <property type="entry name" value="TYR_PHOSPHATASE_2"/>
    <property type="match status" value="1"/>
</dbReference>
<keyword evidence="7" id="KW-0904">Protein phosphatase</keyword>
<keyword evidence="8" id="KW-1105">Inhibition of host STAT1 by virus</keyword>
<comment type="catalytic activity">
    <reaction evidence="12">
        <text>O-phospho-L-seryl-[protein] + H2O = L-seryl-[protein] + phosphate</text>
        <dbReference type="Rhea" id="RHEA:20629"/>
        <dbReference type="Rhea" id="RHEA-COMP:9863"/>
        <dbReference type="Rhea" id="RHEA-COMP:11604"/>
        <dbReference type="ChEBI" id="CHEBI:15377"/>
        <dbReference type="ChEBI" id="CHEBI:29999"/>
        <dbReference type="ChEBI" id="CHEBI:43474"/>
        <dbReference type="ChEBI" id="CHEBI:83421"/>
    </reaction>
</comment>
<dbReference type="InterPro" id="IPR029021">
    <property type="entry name" value="Prot-tyrosine_phosphatase-like"/>
</dbReference>
<dbReference type="InterPro" id="IPR016130">
    <property type="entry name" value="Tyr_Pase_AS"/>
</dbReference>
<dbReference type="PROSITE" id="PS00383">
    <property type="entry name" value="TYR_PHOSPHATASE_1"/>
    <property type="match status" value="1"/>
</dbReference>
<dbReference type="GO" id="GO:0052170">
    <property type="term" value="P:symbiont-mediated suppression of host innate immune response"/>
    <property type="evidence" value="ECO:0007669"/>
    <property type="project" value="UniProtKB-KW"/>
</dbReference>
<evidence type="ECO:0000256" key="8">
    <source>
        <dbReference type="ARBA" id="ARBA00022961"/>
    </source>
</evidence>
<keyword evidence="15" id="KW-0808">Transferase</keyword>